<dbReference type="Pfam" id="PF04355">
    <property type="entry name" value="BamE"/>
    <property type="match status" value="1"/>
</dbReference>
<reference evidence="5 6" key="1">
    <citation type="submission" date="2020-10" db="EMBL/GenBank/DDBJ databases">
        <title>Connecting structure to function with the recovery of over 1000 high-quality activated sludge metagenome-assembled genomes encoding full-length rRNA genes using long-read sequencing.</title>
        <authorList>
            <person name="Singleton C.M."/>
            <person name="Petriglieri F."/>
            <person name="Kristensen J.M."/>
            <person name="Kirkegaard R.H."/>
            <person name="Michaelsen T.Y."/>
            <person name="Andersen M.H."/>
            <person name="Karst S.M."/>
            <person name="Dueholm M.S."/>
            <person name="Nielsen P.H."/>
            <person name="Albertsen M."/>
        </authorList>
    </citation>
    <scope>NUCLEOTIDE SEQUENCE [LARGE SCALE GENOMIC DNA]</scope>
    <source>
        <strain evidence="5">Fred_18-Q3-R57-64_BAT3C.720</strain>
    </source>
</reference>
<proteinExistence type="predicted"/>
<evidence type="ECO:0000259" key="4">
    <source>
        <dbReference type="Pfam" id="PF04355"/>
    </source>
</evidence>
<feature type="domain" description="Outer membrane protein assembly factor BamE" evidence="4">
    <location>
        <begin position="89"/>
        <end position="153"/>
    </location>
</feature>
<keyword evidence="1 3" id="KW-0732">Signal</keyword>
<feature type="chain" id="PRO_5037160618" evidence="3">
    <location>
        <begin position="22"/>
        <end position="162"/>
    </location>
</feature>
<evidence type="ECO:0000256" key="2">
    <source>
        <dbReference type="ARBA" id="ARBA00023136"/>
    </source>
</evidence>
<evidence type="ECO:0000256" key="3">
    <source>
        <dbReference type="SAM" id="SignalP"/>
    </source>
</evidence>
<sequence length="162" mass="18467">MFTKFFASILVAGLAAVVLVACDSEKLSQLKPGVTSAREVREIMGQPNLEWKNADGTRIWEYPRMPEGIVNYMLVIGSDDVLREVRQALTEENFARIKAGMTRDEVHRLLGRPAHQQYFSLKQETVWDWKTKVDAGMVWYFNVHFNEDGVVTKTSTNFVPKG</sequence>
<dbReference type="AlphaFoldDB" id="A0A935T5E4"/>
<protein>
    <submittedName>
        <fullName evidence="5">Outer membrane protein assembly factor BamE</fullName>
    </submittedName>
</protein>
<comment type="caution">
    <text evidence="5">The sequence shown here is derived from an EMBL/GenBank/DDBJ whole genome shotgun (WGS) entry which is preliminary data.</text>
</comment>
<feature type="signal peptide" evidence="3">
    <location>
        <begin position="1"/>
        <end position="21"/>
    </location>
</feature>
<dbReference type="Proteomes" id="UP000706151">
    <property type="component" value="Unassembled WGS sequence"/>
</dbReference>
<dbReference type="GO" id="GO:0019867">
    <property type="term" value="C:outer membrane"/>
    <property type="evidence" value="ECO:0007669"/>
    <property type="project" value="InterPro"/>
</dbReference>
<accession>A0A935T5E4</accession>
<dbReference type="InterPro" id="IPR037873">
    <property type="entry name" value="BamE-like"/>
</dbReference>
<dbReference type="EMBL" id="JADJOT010000003">
    <property type="protein sequence ID" value="MBK7953310.1"/>
    <property type="molecule type" value="Genomic_DNA"/>
</dbReference>
<name>A0A935T5E4_9PROT</name>
<evidence type="ECO:0000313" key="6">
    <source>
        <dbReference type="Proteomes" id="UP000706151"/>
    </source>
</evidence>
<gene>
    <name evidence="5" type="primary">bamE</name>
    <name evidence="5" type="ORF">IPK02_04695</name>
</gene>
<dbReference type="InterPro" id="IPR007450">
    <property type="entry name" value="BamE_dom"/>
</dbReference>
<evidence type="ECO:0000256" key="1">
    <source>
        <dbReference type="ARBA" id="ARBA00022729"/>
    </source>
</evidence>
<keyword evidence="2" id="KW-0472">Membrane</keyword>
<evidence type="ECO:0000313" key="5">
    <source>
        <dbReference type="EMBL" id="MBK7953310.1"/>
    </source>
</evidence>
<organism evidence="5 6">
    <name type="scientific">Candidatus Accumulibacter affinis</name>
    <dbReference type="NCBI Taxonomy" id="2954384"/>
    <lineage>
        <taxon>Bacteria</taxon>
        <taxon>Pseudomonadati</taxon>
        <taxon>Pseudomonadota</taxon>
        <taxon>Betaproteobacteria</taxon>
        <taxon>Candidatus Accumulibacter</taxon>
    </lineage>
</organism>
<dbReference type="PROSITE" id="PS51257">
    <property type="entry name" value="PROKAR_LIPOPROTEIN"/>
    <property type="match status" value="1"/>
</dbReference>
<dbReference type="Gene3D" id="3.30.1450.10">
    <property type="match status" value="1"/>
</dbReference>